<evidence type="ECO:0000256" key="7">
    <source>
        <dbReference type="SAM" id="Coils"/>
    </source>
</evidence>
<feature type="region of interest" description="Disordered" evidence="8">
    <location>
        <begin position="385"/>
        <end position="415"/>
    </location>
</feature>
<dbReference type="Gene3D" id="3.40.850.10">
    <property type="entry name" value="Kinesin motor domain"/>
    <property type="match status" value="1"/>
</dbReference>
<reference evidence="10 11" key="1">
    <citation type="submission" date="2016-07" db="EMBL/GenBank/DDBJ databases">
        <title>Pervasive Adenine N6-methylation of Active Genes in Fungi.</title>
        <authorList>
            <consortium name="DOE Joint Genome Institute"/>
            <person name="Mondo S.J."/>
            <person name="Dannebaum R.O."/>
            <person name="Kuo R.C."/>
            <person name="Labutti K."/>
            <person name="Haridas S."/>
            <person name="Kuo A."/>
            <person name="Salamov A."/>
            <person name="Ahrendt S.R."/>
            <person name="Lipzen A."/>
            <person name="Sullivan W."/>
            <person name="Andreopoulos W.B."/>
            <person name="Clum A."/>
            <person name="Lindquist E."/>
            <person name="Daum C."/>
            <person name="Ramamoorthy G.K."/>
            <person name="Gryganskyi A."/>
            <person name="Culley D."/>
            <person name="Magnuson J.K."/>
            <person name="James T.Y."/>
            <person name="O'Malley M.A."/>
            <person name="Stajich J.E."/>
            <person name="Spatafora J.W."/>
            <person name="Visel A."/>
            <person name="Grigoriev I.V."/>
        </authorList>
    </citation>
    <scope>NUCLEOTIDE SEQUENCE [LARGE SCALE GENOMIC DNA]</scope>
    <source>
        <strain evidence="10 11">62-1032</strain>
    </source>
</reference>
<dbReference type="SMART" id="SM00129">
    <property type="entry name" value="KISc"/>
    <property type="match status" value="1"/>
</dbReference>
<accession>A0A1Y2EYU4</accession>
<dbReference type="InParanoid" id="A0A1Y2EYU4"/>
<keyword evidence="2 5" id="KW-0067">ATP-binding</keyword>
<evidence type="ECO:0000313" key="11">
    <source>
        <dbReference type="Proteomes" id="UP000193467"/>
    </source>
</evidence>
<dbReference type="PROSITE" id="PS00411">
    <property type="entry name" value="KINESIN_MOTOR_1"/>
    <property type="match status" value="1"/>
</dbReference>
<dbReference type="PANTHER" id="PTHR47968:SF75">
    <property type="entry name" value="CENTROMERE-ASSOCIATED PROTEIN E"/>
    <property type="match status" value="1"/>
</dbReference>
<evidence type="ECO:0000259" key="9">
    <source>
        <dbReference type="PROSITE" id="PS50067"/>
    </source>
</evidence>
<feature type="compositionally biased region" description="Low complexity" evidence="8">
    <location>
        <begin position="54"/>
        <end position="70"/>
    </location>
</feature>
<comment type="caution">
    <text evidence="10">The sequence shown here is derived from an EMBL/GenBank/DDBJ whole genome shotgun (WGS) entry which is preliminary data.</text>
</comment>
<keyword evidence="11" id="KW-1185">Reference proteome</keyword>
<protein>
    <recommendedName>
        <fullName evidence="6">Kinesin-like protein</fullName>
    </recommendedName>
</protein>
<dbReference type="GO" id="GO:0005524">
    <property type="term" value="F:ATP binding"/>
    <property type="evidence" value="ECO:0007669"/>
    <property type="project" value="UniProtKB-UniRule"/>
</dbReference>
<dbReference type="AlphaFoldDB" id="A0A1Y2EYU4"/>
<gene>
    <name evidence="10" type="ORF">BCR35DRAFT_332901</name>
</gene>
<dbReference type="PANTHER" id="PTHR47968">
    <property type="entry name" value="CENTROMERE PROTEIN E"/>
    <property type="match status" value="1"/>
</dbReference>
<feature type="region of interest" description="Disordered" evidence="8">
    <location>
        <begin position="600"/>
        <end position="627"/>
    </location>
</feature>
<evidence type="ECO:0000256" key="8">
    <source>
        <dbReference type="SAM" id="MobiDB-lite"/>
    </source>
</evidence>
<keyword evidence="1 5" id="KW-0547">Nucleotide-binding</keyword>
<evidence type="ECO:0000256" key="5">
    <source>
        <dbReference type="PROSITE-ProRule" id="PRU00283"/>
    </source>
</evidence>
<dbReference type="SUPFAM" id="SSF52540">
    <property type="entry name" value="P-loop containing nucleoside triphosphate hydrolases"/>
    <property type="match status" value="1"/>
</dbReference>
<evidence type="ECO:0000256" key="2">
    <source>
        <dbReference type="ARBA" id="ARBA00022840"/>
    </source>
</evidence>
<dbReference type="GO" id="GO:0003777">
    <property type="term" value="F:microtubule motor activity"/>
    <property type="evidence" value="ECO:0007669"/>
    <property type="project" value="InterPro"/>
</dbReference>
<dbReference type="GO" id="GO:0005874">
    <property type="term" value="C:microtubule"/>
    <property type="evidence" value="ECO:0007669"/>
    <property type="project" value="UniProtKB-KW"/>
</dbReference>
<feature type="region of interest" description="Disordered" evidence="8">
    <location>
        <begin position="1"/>
        <end position="128"/>
    </location>
</feature>
<dbReference type="InterPro" id="IPR036961">
    <property type="entry name" value="Kinesin_motor_dom_sf"/>
</dbReference>
<feature type="compositionally biased region" description="Low complexity" evidence="8">
    <location>
        <begin position="1"/>
        <end position="26"/>
    </location>
</feature>
<keyword evidence="6" id="KW-0493">Microtubule</keyword>
<keyword evidence="4 5" id="KW-0505">Motor protein</keyword>
<dbReference type="GO" id="GO:0007018">
    <property type="term" value="P:microtubule-based movement"/>
    <property type="evidence" value="ECO:0007669"/>
    <property type="project" value="InterPro"/>
</dbReference>
<feature type="coiled-coil region" evidence="7">
    <location>
        <begin position="639"/>
        <end position="666"/>
    </location>
</feature>
<keyword evidence="3 7" id="KW-0175">Coiled coil</keyword>
<feature type="domain" description="Kinesin motor" evidence="9">
    <location>
        <begin position="178"/>
        <end position="521"/>
    </location>
</feature>
<evidence type="ECO:0000256" key="1">
    <source>
        <dbReference type="ARBA" id="ARBA00022741"/>
    </source>
</evidence>
<name>A0A1Y2EYU4_9BASI</name>
<dbReference type="GO" id="GO:0016787">
    <property type="term" value="F:hydrolase activity"/>
    <property type="evidence" value="ECO:0007669"/>
    <property type="project" value="UniProtKB-KW"/>
</dbReference>
<proteinExistence type="inferred from homology"/>
<evidence type="ECO:0000256" key="6">
    <source>
        <dbReference type="RuleBase" id="RU000394"/>
    </source>
</evidence>
<dbReference type="Pfam" id="PF00225">
    <property type="entry name" value="Kinesin"/>
    <property type="match status" value="1"/>
</dbReference>
<evidence type="ECO:0000256" key="3">
    <source>
        <dbReference type="ARBA" id="ARBA00023054"/>
    </source>
</evidence>
<feature type="region of interest" description="Disordered" evidence="8">
    <location>
        <begin position="555"/>
        <end position="579"/>
    </location>
</feature>
<dbReference type="InterPro" id="IPR001752">
    <property type="entry name" value="Kinesin_motor_dom"/>
</dbReference>
<dbReference type="STRING" id="106004.A0A1Y2EYU4"/>
<dbReference type="GO" id="GO:0008017">
    <property type="term" value="F:microtubule binding"/>
    <property type="evidence" value="ECO:0007669"/>
    <property type="project" value="InterPro"/>
</dbReference>
<evidence type="ECO:0000256" key="4">
    <source>
        <dbReference type="ARBA" id="ARBA00023175"/>
    </source>
</evidence>
<dbReference type="PRINTS" id="PR00380">
    <property type="entry name" value="KINESINHEAVY"/>
</dbReference>
<sequence length="807" mass="88622">MAPTPSRLSSTASVASTSSPLLPTTAHNVPSVAYQTTSPPPEFRTPAVPRKVLSSQPQQQQQPQQAPSSPLTSAPRLRAKLTPAATPRRKNFLPGTEFADVPTRRTDGGGHSPVKRAPPPPLAVTPSTPMARPMAPPASYGSFPSYTEDAFDMSAMSAGLAGLGVGSRIARSTKGKDNVLVCVRIRPPAAKLAAATTLVEERAWNVDEQSGRLTLKTGHPEFTFDSVVTGSDNEAVYEEAGKDLVLAAMEGFDACIFAYGQTASGKTFTLTGNPANPGIIPQAVTEIFTYIREHPEQEFLLRASYLEIYNETLKDLLAPETGPLRVRQDEKKRFFVHPLREEVVTGEAQVAALLRRGEANRSVGQTDFNETSSRSHSLFQMTIESRDDAPGSPPPSATPLRPKTPNGPRLSPGANGAVRMSRLTLIDLAGSEQATSQSERRSEGAFINKSLLTLEKVIASLTEDSKRKPHVPYRDSKLTQILQPSLAGDARVAVIATMNPSPAAVEETKSTLKFATRIKKVVLKAVVNEVVDDKTLIFKYRHEIARLQAQLEAQASVPSTPSMSEHSEEKKNSKSSARIEGIESQISELRSLFITSNNVEDRRQSMLPPRPVSPTKMLGDSDSDEPTLAEKYLESQDEVAYLTSENQDLKRRIEELEGNHLQQTQDRATESDKDAEIARLMQANQEMLVVIKNADSESEMKRQEMRFRREVEKRLEIERRLREEVEFERGRITKMERFIFTSLQNSVDILAGRRSSIGVARPSLGGGLLPIMGESSPDLDHGEFGDLEFFSEEAREKIKKSGSMLFA</sequence>
<dbReference type="EMBL" id="MCGR01000035">
    <property type="protein sequence ID" value="ORY76276.1"/>
    <property type="molecule type" value="Genomic_DNA"/>
</dbReference>
<dbReference type="InterPro" id="IPR019821">
    <property type="entry name" value="Kinesin_motor_CS"/>
</dbReference>
<feature type="binding site" evidence="5">
    <location>
        <begin position="260"/>
        <end position="267"/>
    </location>
    <ligand>
        <name>ATP</name>
        <dbReference type="ChEBI" id="CHEBI:30616"/>
    </ligand>
</feature>
<comment type="similarity">
    <text evidence="5 6">Belongs to the TRAFAC class myosin-kinesin ATPase superfamily. Kinesin family.</text>
</comment>
<dbReference type="OrthoDB" id="3176171at2759"/>
<dbReference type="PROSITE" id="PS50067">
    <property type="entry name" value="KINESIN_MOTOR_2"/>
    <property type="match status" value="1"/>
</dbReference>
<keyword evidence="10" id="KW-0378">Hydrolase</keyword>
<dbReference type="InterPro" id="IPR027417">
    <property type="entry name" value="P-loop_NTPase"/>
</dbReference>
<organism evidence="10 11">
    <name type="scientific">Leucosporidium creatinivorum</name>
    <dbReference type="NCBI Taxonomy" id="106004"/>
    <lineage>
        <taxon>Eukaryota</taxon>
        <taxon>Fungi</taxon>
        <taxon>Dikarya</taxon>
        <taxon>Basidiomycota</taxon>
        <taxon>Pucciniomycotina</taxon>
        <taxon>Microbotryomycetes</taxon>
        <taxon>Leucosporidiales</taxon>
        <taxon>Leucosporidium</taxon>
    </lineage>
</organism>
<evidence type="ECO:0000313" key="10">
    <source>
        <dbReference type="EMBL" id="ORY76276.1"/>
    </source>
</evidence>
<dbReference type="Proteomes" id="UP000193467">
    <property type="component" value="Unassembled WGS sequence"/>
</dbReference>
<dbReference type="InterPro" id="IPR027640">
    <property type="entry name" value="Kinesin-like_fam"/>
</dbReference>